<keyword evidence="3" id="KW-0733">Signal recognition particle</keyword>
<organism evidence="6 7">
    <name type="scientific">Tritrichomonas musculus</name>
    <dbReference type="NCBI Taxonomy" id="1915356"/>
    <lineage>
        <taxon>Eukaryota</taxon>
        <taxon>Metamonada</taxon>
        <taxon>Parabasalia</taxon>
        <taxon>Tritrichomonadida</taxon>
        <taxon>Tritrichomonadidae</taxon>
        <taxon>Tritrichomonas</taxon>
    </lineage>
</organism>
<dbReference type="InterPro" id="IPR036521">
    <property type="entry name" value="SRP19-like_sf"/>
</dbReference>
<dbReference type="Pfam" id="PF01922">
    <property type="entry name" value="SRP19"/>
    <property type="match status" value="1"/>
</dbReference>
<evidence type="ECO:0000256" key="4">
    <source>
        <dbReference type="ARBA" id="ARBA00023274"/>
    </source>
</evidence>
<dbReference type="PANTHER" id="PTHR17453">
    <property type="entry name" value="SIGNAL RECOGNITION PARTICLE 19 KD PROTEIN"/>
    <property type="match status" value="1"/>
</dbReference>
<dbReference type="Proteomes" id="UP001470230">
    <property type="component" value="Unassembled WGS sequence"/>
</dbReference>
<name>A0ABR2LC16_9EUKA</name>
<evidence type="ECO:0000313" key="7">
    <source>
        <dbReference type="Proteomes" id="UP001470230"/>
    </source>
</evidence>
<dbReference type="Gene3D" id="3.30.56.30">
    <property type="entry name" value="Signal recognition particle, SRP19-like subunit"/>
    <property type="match status" value="1"/>
</dbReference>
<dbReference type="SUPFAM" id="SSF69695">
    <property type="entry name" value="SRP19"/>
    <property type="match status" value="1"/>
</dbReference>
<comment type="caution">
    <text evidence="6">The sequence shown here is derived from an EMBL/GenBank/DDBJ whole genome shotgun (WGS) entry which is preliminary data.</text>
</comment>
<proteinExistence type="predicted"/>
<protein>
    <submittedName>
        <fullName evidence="6">Signal recognition particle 19kDa</fullName>
    </submittedName>
</protein>
<gene>
    <name evidence="6" type="ORF">M9Y10_002719</name>
</gene>
<sequence length="138" mass="15860">MKPQTPPHALSHDHVIVYPVYIDAAAGQFDGRKISKEDAIENPNPKAMLTAAKALGFEVELQEGLRHPRDFWRFGRLSVKFFNGQEKDKKPINPDINTRRKLFREIAKKMKEIGNAAPKATTGKKTREERLQQKRQKK</sequence>
<evidence type="ECO:0000313" key="6">
    <source>
        <dbReference type="EMBL" id="KAK8900392.1"/>
    </source>
</evidence>
<evidence type="ECO:0000256" key="2">
    <source>
        <dbReference type="ARBA" id="ARBA00022490"/>
    </source>
</evidence>
<dbReference type="EMBL" id="JAPFFF010000001">
    <property type="protein sequence ID" value="KAK8900392.1"/>
    <property type="molecule type" value="Genomic_DNA"/>
</dbReference>
<accession>A0ABR2LC16</accession>
<comment type="subcellular location">
    <subcellularLocation>
        <location evidence="1">Cytoplasm</location>
    </subcellularLocation>
</comment>
<dbReference type="InterPro" id="IPR002778">
    <property type="entry name" value="Signal_recog_particle_SRP19"/>
</dbReference>
<evidence type="ECO:0000256" key="5">
    <source>
        <dbReference type="SAM" id="MobiDB-lite"/>
    </source>
</evidence>
<feature type="region of interest" description="Disordered" evidence="5">
    <location>
        <begin position="111"/>
        <end position="138"/>
    </location>
</feature>
<evidence type="ECO:0000256" key="1">
    <source>
        <dbReference type="ARBA" id="ARBA00004496"/>
    </source>
</evidence>
<keyword evidence="7" id="KW-1185">Reference proteome</keyword>
<reference evidence="6 7" key="1">
    <citation type="submission" date="2024-04" db="EMBL/GenBank/DDBJ databases">
        <title>Tritrichomonas musculus Genome.</title>
        <authorList>
            <person name="Alves-Ferreira E."/>
            <person name="Grigg M."/>
            <person name="Lorenzi H."/>
            <person name="Galac M."/>
        </authorList>
    </citation>
    <scope>NUCLEOTIDE SEQUENCE [LARGE SCALE GENOMIC DNA]</scope>
    <source>
        <strain evidence="6 7">EAF2021</strain>
    </source>
</reference>
<dbReference type="PANTHER" id="PTHR17453:SF0">
    <property type="entry name" value="SIGNAL RECOGNITION PARTICLE 19 KDA PROTEIN"/>
    <property type="match status" value="1"/>
</dbReference>
<evidence type="ECO:0000256" key="3">
    <source>
        <dbReference type="ARBA" id="ARBA00023135"/>
    </source>
</evidence>
<keyword evidence="4" id="KW-0687">Ribonucleoprotein</keyword>
<keyword evidence="2" id="KW-0963">Cytoplasm</keyword>